<organism evidence="1 2">
    <name type="scientific">Hominisplanchenecus murintestinalis</name>
    <dbReference type="NCBI Taxonomy" id="2941517"/>
    <lineage>
        <taxon>Bacteria</taxon>
        <taxon>Bacillati</taxon>
        <taxon>Bacillota</taxon>
        <taxon>Clostridia</taxon>
        <taxon>Lachnospirales</taxon>
        <taxon>Lachnospiraceae</taxon>
        <taxon>Hominisplanchenecus</taxon>
    </lineage>
</organism>
<dbReference type="Proteomes" id="UP000307720">
    <property type="component" value="Unassembled WGS sequence"/>
</dbReference>
<evidence type="ECO:0000313" key="1">
    <source>
        <dbReference type="EMBL" id="TGX98733.1"/>
    </source>
</evidence>
<proteinExistence type="predicted"/>
<protein>
    <submittedName>
        <fullName evidence="1">Uncharacterized protein</fullName>
    </submittedName>
</protein>
<accession>A0AC61QYV4</accession>
<evidence type="ECO:0000313" key="2">
    <source>
        <dbReference type="Proteomes" id="UP000307720"/>
    </source>
</evidence>
<keyword evidence="2" id="KW-1185">Reference proteome</keyword>
<name>A0AC61QYV4_9FIRM</name>
<comment type="caution">
    <text evidence="1">The sequence shown here is derived from an EMBL/GenBank/DDBJ whole genome shotgun (WGS) entry which is preliminary data.</text>
</comment>
<sequence length="7715" mass="855393">MKEGIRETMKRWVCLILAVACVLNGLPYTPMIARADEGGGAGLPAFRMTFGQVGGAANQVSTGVYMLKNAGQATYNLSLNPGYTSGGAQDITVTLASPYLVYDAEGNLTTTFEAPEDYTAAGRSVRTTIVDVPNGNWYVEGTESTVLYTAAGEIMPYPEGKTSWKGEALVPPLVDSVTFTGMVEIKIISTAWQGPNAAAIQLSSKFYGDVPENASASVDAGLSYRTYKDAAGNIINGLQVIKLGGNPNIDNGDYNSIAFINSNLDWSAAINAITHPPMWDQYNYMTYRVTVENISAKPESFLDGFDLNLSLMNGNDGSSGILRKDMMAWKCNDDGTLTKNTDLSIEATQYAYSGKPGEGGVLIWDVTDVPEAELSEWNLDDFSNINAPLIPYYYPMEATLNIKFTDMPLYSPHDPNPARHAQRVFYIAVPYPNNFGGNLFNATTLRPTIFFGKTADRVTGYSWSKEYRDTTAFDKTVINVTQNKYVLNDAGNQVKTIESGIGQLASYYLDSFENKGNVPIFDSYALDTIPNHFQLEYIKIYLEDGMELEDWFRAAKDGPLLEMEVQAGDGTLSWVSCGTLGGAQTEADGGTSYTITLGEEMEQWLAGNKGKSFTRRIRLNFMHRIRSGLKFKGKVEVAGYPLQAVSYVNNVQTNYQQWTYYDSLIEYDGAGGYKKRDLNSTASKATINAKPTNPAVAASGLRYEDGAVVESAKTVQVPMNEEKGAYRYLLTNNSPSKMSPAIFYTDGNFLGRDSHNQWGGFRAREVRLSAGLLQQSKIASIVFTDASGGTWSIPGGSLNGYIQDGDVVLGYDVWKNHTPDLQKIQVLFDGFESDVTAAEDCRIEIKGSPNMAEQRTVAGVWRTDYDPELGVSNRQGRDSATLTVKAINPQISGTTYYKAEDGTAKTGNVPYRAEDAWYSFTVENRSPSAAEDTNLEFSINSLSQKTTGIRGFKTKEIVIEKGWDQVVTPMVVWLYDWDQDPHGTGAPKVSLKWEDVEARYMDADGRVKIPLSDFPELTELKQVRLVCTHLFADVYAKGQNPEDPAQDNALRVELHGTPDWHKTLQATGALLPQNYLYSDFGKTQNVNMNVAEFAPKVTASTHLIRNGVQQNGGSDTPHTLASENNREVWYGFRMANSSISPSGPAYSDINLSSVVNRSSTGTSVHGFKSKEIVISAQAVQACKIEDLELYDYADMNGTVLGTPSEVVTASVLKGYQQADGSIRIPLADFPGIAYLRYIRIHYEDFYGSGKAAGSSLQLDLYGDTDWFGNLDASANLVQDDEDYTDNKSASDWARFAVAEFAPVVTASTHFIKDGQQQNGGSSSPHTLTVANNQNVWYGFRMANNSISPSGPSYADINISSAVNRSSAGTAVHGFKSEEIVISAQTAQACEIKDLELYDYADMNGANPGTPSRVFTAKELEGYKQADGSIHIPMEDIAEISYLRYIRIHFTDFYGSGDAAGSSLQLDLYGNTDWFDNLDAVGKLVQDVPDYTANKSASDTARFNIQRPYLALHSHIQYVDVTESSRGAGTTDGNQTLLGVPYDRDFKLWVQMENGSSPAASGYSVFSVLDDVDLTVDLPIRDSAGVRFTDKSGAGAAEAHTGFHTTKTVVRRELLDQYRTIGSIQLADVDSPDSPAVLTPVTGAGGKITGFDAADGTHFNVTDEGLVLEESQLEGLGIQYLARLQVLGGRDMKVTGNADRAALRVEFYGYEDSAIGTTDTMNVHSENYLDGLREDAYRVSANDNTAIYMSKMYFDTVVSAFYNDGDAGKFTAEADALEHIRVNYAGGGSYWNDNSELELGYKALGSFGIDFRQYLNVGTNLPVPAPDHGNYYRQEHYDAGWVRLQSLNTAATVNMSINVPSHIFDTYYLKINPNTRSYLNWIEVTRKDGTKYQVLPDDWVGNAVETGAAGNKYFRINLAKGQAPDYGADKEEFWTDAYAYDLDGPENPITKIVINMDVNQDGFTDASKTAAGVPDYGTWYRENDANTRSAFEVTGRLYKTGKAELTANTTLTIGKSGRVKERTDSGQENGRRVQSSWSYWNNYRSYSWNGYHAGDYESTARDMKSTAVMSVIRDDVWVRKGVHSATETEYDDSNVKFADADQFVISFRRGPRYTGNLTTGLNHDYSQTGNWGGWCYQDGYNWGGRIGFSDRILLTDTLPVIEPNSEFKYYGFLTTGLVIQNEVFAHMTSITLNLGGYREITDAEGNVTGYQADASKTKSITLTKEELGTLNELSFLYESEEQTEDEAAAVNQIWLEKWQFVNSIAIDTKDWGGNADYTKETGRTRSPETGGGVKDIDVVVKGKPYVYVNQPATGLGDSIRHAQNRITPTDYFVYDPNTAHTSPQHNTERYYVSDSSAPNHGWSDTFETAHMRGYLIPYQAGYAVTPRTSKLNDYQADNLTPNVQEYTVKIWNRRDGSTERDASSRLDGAYTTNTMNASFNMQKLYIPKEFIDGGWFRVSRLLLTGASNQQASFTLDELKALLEPDANGKDYVLDVEKYIHDNPGMTTGYSITLPEGTARPYLRAHINSFRLEFKAVAGNREKPETVLQAGEYLSASKTASDYAFRYDGVFVDRTKEVFEGENYRDWDEDSTPTFGKSPNGYGVDVLITNNLATTFTTIDPNHGTFSELSGTVKKADSYLSNLVGNLLVSVTRNSDTNKFAYDLDDCSAAAPRTEIDKDHLMPWDYVEYKVTVQSDASAPIPQEKTDLRFDTATGQRIVKWEVISNTTDIPADQITANLPGTGGAELTKGTDYSRDEAAADDAALTDIKQVVFHLGTEGDAAQIKQGKAVTLRIVTQLTDEFGKNFQGQLMTSWLYTTSRIKHGYTQYRINYGRENISGAGRGTVNYYRNESDNGTTSGNSNTDVSYWRNTVSNVVLDGRSQYASRIDAGALFTRLRSDLAISFAFAPEAQGVYDGQPGKVTVQGIKNYTQHTQEIQETASFLKKVGDRYLQGFELTELCSIDYPAGLAENAISPRPPVKIEYYVLNESSTAKPDGYDPNAYNNMSRTEEDINNGQWVNAADYKDNPEELEAMLSRVIRVRWTYYDVPAGQAMDKVVFNGVGRYQDERLGGKNTAAADTFTSLLTMDEVYTHVHTEEEHLGEVKKTVMNHAVQTAPSIRREIPVVQFQTQVFGTEEEASGEYNPSKAQKTGYRPNETFWYKSTLINLSTAASGEAVQGALLNPVFYDKFPSQYADQTALEAAAGGDMSGLHIVWTDANGQVKNADADWEVTNLGTVTAPDYGGAMVYMDHASTGYGGSGYGGKEYRDLDPRAAGVSKEAEYTVYRICPVSGADGKLRMEVGDQISFYYSATAHQDGLPMVMTDQDRNLGTAADQSPSYFPRVGEYWSQGYTGQAWPLATGNNSGGMINRQLETADKLMDMDHLIHDVGFSGDKNDQIDRYEMFGRSKLYIPGTANNGSAWGNDGRFMDYDIATGSYVQRAVYTPILGSGNIDGLPVQIQYRGADSANRDYYAYVTGPRTASSQNWEQAGEGEERTPIVWSEVRTHLQKAWLNAASQMIPDLANENGYSQFNVHDAAKRYLAGKHYPNDWPRSGSWESYIRSANDYLFNRYITMMEYQQTYTARLTASNYGDWGLDGVEFTYTFPLGTEPLRDADGNLQIAGKYLTAPNTWGADIPADAIHAELVQTPENDKGYRAPNQVQDPQWNGTMDTSYYQGEDTVPYVVKIAVSHPLKRWFGRGSGSGYQMRLDIKCHVQSTSTNGRWYDRLRVKPAITGENYYYYQIYDISQWCGANRYKDAHYQIHGMDYMSSWSSSGYYNYVNPTGSPNTPSVDGYNVQCSEAQETADGSDGVNTNKTYGAYRTGAKADLCAVTGTRAEMRKPVMRLWSTVSDTADTDMTGRSRAGYYVDTEGDTARINVNVENRYWIHEYSDGGYYGLSSSLHSNSYSINGGSMGTLYHPVISVLLPAGIVPMAADGKAYTEDNASNAVRPIAWELNKRANPQVNTISPADEAEKQLYDAAVQYVEIPEYEDGEATGKTEGRYLVRIEANLNSHGDLAQKNLEARILSGDLRIFSFKVFAEELPNLSVKGTDGQTKRDTTKYRQYEDIRTYLGSKMDGFSYLWDNGGRYRVGTYLELSGSSNYQMNDVLRLDRVANYLEGDLNADPTYGRRAFFDSGWAYEETSEFNVEHYAANIRNPLILTEEQKDFNASGANTHPDTGDKTLQVSDKGLYNRTRLYTKMPRVTSDSTVGFTKNEAGMGYSINSSTKLPNTYPDANTPLEYGDVLWYTSRIWNHPASASDYRYGGALHHSKLTFVFDLPREVTFWDEDDTYDKDDIIVEYYDARKGGDPVTVSMEELLAEESGWNLDIRHKTDYHELDNPSGLPEYMNTDKEKHHEAESVVVELNTPADENYHGYDSMYDGAMPGGHLSTGSWVRVRIKTRVDNLGEESSVYTEPDLWSAEDCQTYVTVHEMDGHFNEDSDQLQDQPQDLILWMSQAKDAEAEPGEGAEDSKDAVDHDRDGDYADVYTAARTAAFTLRKPDGVARVDTGIKRTSILDEDEQVVTATDIHTKGATQIQYLIDQAQNKGGAVNRFIVDFALPFHGTNEPTGEIAPVTGAEVTPRIREIRTGVWEVPDTLAEEEKEVLEQQLKVYVFARTSPDPHAEDGYLYPDSREDRAAYDDGSWIQLGKQEGYSLTENGTIRDSRDGIPANIRQVRFVVKAGLNYADNVAPVYHPVPSGFRLAVDADPDTDGSQEMDDVDPMRLNVEEVAEDVKRNCAYVQAATSSGDPTVVIHSNYFVQCLTRYDDLKYLEMGKRARAGIYVDPELPYFGFRMEMSYFGGSGITSYHWRKNEGGLIIDPSTSKMMKYRVTAVNYSVEQLDQKKYTWPVRTETDSEGNIVQKEIKEEDTLTDPNISVVVPYIQNLKDLTYVPYSSLLGDDPDYLSDSYSKTGGSPQNPLKNLDDAVPHWTWTLVQDKIDPDTGELILDEEGQPIPELVDSDDIEVELSEDPYFVDKVVNLATGRQRRIALFKFKGRLWPGQRLMIEFMMPINADRGAAVSQELMESYGYGFKKGNYTPYIPTAEDGFGSCGLVTDSRDVNDNGMTVEMSLRRTISGLSFKEEPTLKQIKKVDSQIHSDYDYNSGPASVPEGTDYTFHVSVMNQSTGDPKEHSEVSLYDVLPHLGDSQTYSGDTANNQIPRDSSWNGWLLPDSIEVRVYDPNKSTEFPEGELLEMTKDAAHPKDYDIWVGPFEQTGNTYKPLDVSALPPYKADESQGMEFGTKDMYFYGVLIGDDARKKSRKMVRLADLIAATKNNPDAYEAAIKAIRSIWMEMEDKSYYIKDYNRIEMSYSMHAPLNVPKYVGDVSGDASTQFIDSKGYCGWNTFVHHAVGAGMTGENSKAGVYLNAPEGRGYIGSYIWHDFNYDTLMNEAEYEEGTNGRLQVSKLTTDLDFDGIPDDPGINHVKVELLSENGYVVNRNGEAITEVKRDGEGVKYALIDEATGEIQTTGENQINRYTDCGPAAAYISESDYFGHKGYYMLSDLKPGRYRLRFTFPESLANYAVTTLDIGDTKTKLDIYRKGDTLPDLGNEGVGDAPGDAMAVTSLVAQTRDVIQVNAADMDDTTVGADGLTPHQRYDLAMTSYNVGIGRPHTIGGWAWFDEHMDPDSGEDTPDIDGFMDDSEDKLGKVRVTLYEYDPDTEELKEANDIDGKPASILTEITDVSDLASAENGKFAFRVRPGWYLVKAENEDDAVILKPTPYKHNDSALAAENDNDLEKVGLSMQTKPFEVQYELGEDGRPLYDALGQGYKHKMQLGLGFVDAGRGFLGDTIWSDGNYNGIQEGLEPGIGGVAVTVERYYWDNEAMQWKQQEERFTSQKTTTDAGNFVFQEKTTYTPDGGPACLAGYRLRIDKDVLEGLPAHYAVTKYQNRPDKELGEELDSDMLTEAKDTPDGKKAYYLTDIDMMPIVLANEAQEGADPKNLMPYGRKLYDVTDGGSRLIHDGGLKEFEKIQVKGIIWNDRDYDGIRKTEVDPDDPDDMAEPGIPGVTVVLERYIRDSGDFRKLDEREAVTDSTGHYTFNNVGTYYEDPDAGSWHVTYYRLKLKELPEGYRVTRYHQGKDTSVDSDLAVTDLYLTKGTAPVEKDYFAAASTSRQPHNEDYCLNEGKVKYDIVQGGGNIGGYDGGLKGPETGSLSGLIWKEKAYDGIHQEDEEGFPRLTLTIDQYYLDADGEWTKEQAGYAQAVTGDDGRYLFEGLPVHIEKEGKWYLAGYKMTLPRQEKITGYETTWYHKGQDNEIDSDAVGTMDLGEDYPLVDRDGTTEREFSVTAKEAAKGTNDDKGAYVFEYAGREYDILTGTNAHGPDVGLKELETTTMYGWVWNDKDYDGIRQSDKTVDVPIEGQTVYLDQYYLSKKGEWELSQAGYATTLTDENGRYEFADIPAMLEVGNIRRLTAYQVRMDAMNQGWTLTKYRQGKESLKWSDLRQEDPDAAAAREGVKAVQDGPGTGEPGETKPEEGKPDEMKVPLTLMEDEEFLPAADEVKRAHSSYCVMAPDGKIYDMLAAPETKASGNAGELPYATGSISGWVWEDKNYDGIQDPDEKPVTEALTVKLERFIYENGNWVKDDGFAGKEARTDAVTGGYRFDKLPTHQDAYDEDGNIILGNFKIYGYQVRIDMDRCAADGLWDTYAVTKYRAGSNRAKDSDWIISDDADSGRLTAADEYIVVAAEAGKNANPVNVAEVEGISYDACQGTDIDGLDAGLKRYEDAALLGIVWKDANHDGILDEGEEKIEGLELVLTQAYYKDGRWTKAEDFRQEKKTGEDGTYKFGNLPASLNIDGTRCLAGYQLHVDGDGATLAKVLKQYAVSKYMVEDGSEKDNKLLWEGLHMSWPEEENSGWLVFAKEAAGGFSGNSYNYRQAGGRNYDLAYSEDIGSMNAGFSPYQTTSITGTAWTEDYDEKGEADGIRQETEKRQAGIKVFLDQYYLDKGKWKKADKWISFMSAQPEQEPEPEPEGRKAKRREAEADGNPGGNTGENPDGNPGGNTGENPDENPGGNTGENPDENPGGDAGEVPDDGLEDRPVSVPDKDGLVTAVTDENGVYRFDGLPTNGILKEAGGTERRVILGYKLRVPELPEGFDVTWHLAGDGVMDSDLDEATTEMTPEILVAPKTADPEETDENKLDGYSIVLAESYDGIDAGFMPYRGSLVEGIVWNDKDWDGLQGTEPGLEGHKVYLDVMIEGTDIEEGDTASGLALFADKEEEDPDKEPPEGTGGEDPDKKPSEGTGGEDPDKKPSEGTEGAGTDENAPDRKAVKRTADTEAGTETENKDPSEGAGDKNPSTGEEDPDKKPDETPEEPEWISPVETDVPGEETDGILQDGVYRAYASCTTDAEGNYRFGDVPVLDRKTRRPYRYRLRMEKPSNAYYVPLNAGDDSVDNDYAHLNLAGYLTDQAQGITRSFRLGGAAEKENAYGYSYHMGYTTVQDMLDFGLHVLDTETVVAGSVFVDENKDGIRNGEEQGRKAVNVILYRYDAAAQMWKETPDADGKSRILTEEDGRYMFRVPVADMEKESKEYLTPYRYRVSIMKPKDDAAFSVKYPGRQATNAAALGAGLYDASEDYQALAEKVNDFNDATTMEGKEESGLPAAGPQLVISSEFELAEVHRDYYLGRDVVSLDQIHVDIGRGAALLEDGGEGITADMEVWPLPKNQPYVPGTEPLETETDDPVETVRTGDDTQIGKYILVLAVSGLMIGLLVFFKKRKKEDEES</sequence>
<gene>
    <name evidence="1" type="ORF">E5357_07890</name>
</gene>
<dbReference type="EMBL" id="SRZB01000014">
    <property type="protein sequence ID" value="TGX98733.1"/>
    <property type="molecule type" value="Genomic_DNA"/>
</dbReference>
<reference evidence="1" key="1">
    <citation type="submission" date="2019-04" db="EMBL/GenBank/DDBJ databases">
        <title>Microbes associate with the intestines of laboratory mice.</title>
        <authorList>
            <person name="Navarre W."/>
            <person name="Wong E."/>
            <person name="Huang K."/>
            <person name="Tropini C."/>
            <person name="Ng K."/>
            <person name="Yu B."/>
        </authorList>
    </citation>
    <scope>NUCLEOTIDE SEQUENCE</scope>
    <source>
        <strain evidence="1">NM72_1-8</strain>
    </source>
</reference>